<keyword evidence="9" id="KW-0472">Membrane</keyword>
<keyword evidence="3" id="KW-0813">Transport</keyword>
<feature type="domain" description="Porin" evidence="12">
    <location>
        <begin position="7"/>
        <end position="315"/>
    </location>
</feature>
<dbReference type="GO" id="GO:0009279">
    <property type="term" value="C:cell outer membrane"/>
    <property type="evidence" value="ECO:0007669"/>
    <property type="project" value="UniProtKB-SubCell"/>
</dbReference>
<feature type="signal peptide" evidence="11">
    <location>
        <begin position="1"/>
        <end position="20"/>
    </location>
</feature>
<dbReference type="InterPro" id="IPR050298">
    <property type="entry name" value="Gram-neg_bact_OMP"/>
</dbReference>
<keyword evidence="4" id="KW-1134">Transmembrane beta strand</keyword>
<keyword evidence="7" id="KW-0406">Ion transport</keyword>
<organism evidence="13 14">
    <name type="scientific">Undibacterium terreum</name>
    <dbReference type="NCBI Taxonomy" id="1224302"/>
    <lineage>
        <taxon>Bacteria</taxon>
        <taxon>Pseudomonadati</taxon>
        <taxon>Pseudomonadota</taxon>
        <taxon>Betaproteobacteria</taxon>
        <taxon>Burkholderiales</taxon>
        <taxon>Oxalobacteraceae</taxon>
        <taxon>Undibacterium</taxon>
    </lineage>
</organism>
<dbReference type="InterPro" id="IPR002299">
    <property type="entry name" value="Porin_Neis"/>
</dbReference>
<proteinExistence type="predicted"/>
<dbReference type="InterPro" id="IPR001702">
    <property type="entry name" value="Porin_Gram-ve"/>
</dbReference>
<reference evidence="13" key="1">
    <citation type="journal article" date="2014" name="Int. J. Syst. Evol. Microbiol.">
        <title>Complete genome sequence of Corynebacterium casei LMG S-19264T (=DSM 44701T), isolated from a smear-ripened cheese.</title>
        <authorList>
            <consortium name="US DOE Joint Genome Institute (JGI-PGF)"/>
            <person name="Walter F."/>
            <person name="Albersmeier A."/>
            <person name="Kalinowski J."/>
            <person name="Ruckert C."/>
        </authorList>
    </citation>
    <scope>NUCLEOTIDE SEQUENCE</scope>
    <source>
        <strain evidence="13">CGMCC 1.10998</strain>
    </source>
</reference>
<keyword evidence="8" id="KW-0626">Porin</keyword>
<comment type="subunit">
    <text evidence="2">Homotrimer.</text>
</comment>
<dbReference type="GO" id="GO:0034220">
    <property type="term" value="P:monoatomic ion transmembrane transport"/>
    <property type="evidence" value="ECO:0007669"/>
    <property type="project" value="InterPro"/>
</dbReference>
<reference evidence="13" key="2">
    <citation type="submission" date="2020-09" db="EMBL/GenBank/DDBJ databases">
        <authorList>
            <person name="Sun Q."/>
            <person name="Zhou Y."/>
        </authorList>
    </citation>
    <scope>NUCLEOTIDE SEQUENCE</scope>
    <source>
        <strain evidence="13">CGMCC 1.10998</strain>
    </source>
</reference>
<dbReference type="AlphaFoldDB" id="A0A916XL31"/>
<dbReference type="PANTHER" id="PTHR34501">
    <property type="entry name" value="PROTEIN YDDL-RELATED"/>
    <property type="match status" value="1"/>
</dbReference>
<protein>
    <submittedName>
        <fullName evidence="13">Porin</fullName>
    </submittedName>
</protein>
<gene>
    <name evidence="13" type="ORF">GCM10011396_32630</name>
</gene>
<evidence type="ECO:0000256" key="8">
    <source>
        <dbReference type="ARBA" id="ARBA00023114"/>
    </source>
</evidence>
<comment type="subcellular location">
    <subcellularLocation>
        <location evidence="1">Cell outer membrane</location>
        <topology evidence="1">Multi-pass membrane protein</topology>
    </subcellularLocation>
</comment>
<evidence type="ECO:0000256" key="5">
    <source>
        <dbReference type="ARBA" id="ARBA00022692"/>
    </source>
</evidence>
<dbReference type="PANTHER" id="PTHR34501:SF9">
    <property type="entry name" value="MAJOR OUTER MEMBRANE PROTEIN P.IA"/>
    <property type="match status" value="1"/>
</dbReference>
<evidence type="ECO:0000256" key="2">
    <source>
        <dbReference type="ARBA" id="ARBA00011233"/>
    </source>
</evidence>
<dbReference type="PRINTS" id="PR00182">
    <property type="entry name" value="ECOLNEIPORIN"/>
</dbReference>
<accession>A0A916XL31</accession>
<dbReference type="CDD" id="cd00342">
    <property type="entry name" value="gram_neg_porins"/>
    <property type="match status" value="1"/>
</dbReference>
<dbReference type="Pfam" id="PF13609">
    <property type="entry name" value="Porin_4"/>
    <property type="match status" value="1"/>
</dbReference>
<dbReference type="RefSeq" id="WP_188567149.1">
    <property type="nucleotide sequence ID" value="NZ_BMED01000003.1"/>
</dbReference>
<sequence length="339" mass="35300">MKKSLLAVALLGAFSGAAFAQSSVTVYGLIDAGISRDDNGAPAGAKLGQDSGLQNGSRLGFKGTEDLGGGLKANFVLESGIKEDTGTYDQGGLSFGRQAYVGLSGDFGSVNLGRQKSITYTISETVDPFSLGLAGNIDRLFKTGSRRDNAVTYTTTNLSGFTGSAQYAFGEVAGNNTANRTLGVSGTYAAGPVYAAIAYEKVNDANGNLGLASASAGKKLFVGGTYDFGVAKAHAAYENLKGSTSLTNLTETEQRIWMIGASVPFGASSFLVDYTRVKDENLANANAKQYALGYLYALSKRTNLYTSYSRTTNDANVAYNAGVKGGTDSLFSAGIRHLF</sequence>
<evidence type="ECO:0000256" key="7">
    <source>
        <dbReference type="ARBA" id="ARBA00023065"/>
    </source>
</evidence>
<evidence type="ECO:0000256" key="4">
    <source>
        <dbReference type="ARBA" id="ARBA00022452"/>
    </source>
</evidence>
<dbReference type="SUPFAM" id="SSF56935">
    <property type="entry name" value="Porins"/>
    <property type="match status" value="1"/>
</dbReference>
<evidence type="ECO:0000256" key="3">
    <source>
        <dbReference type="ARBA" id="ARBA00022448"/>
    </source>
</evidence>
<name>A0A916XL31_9BURK</name>
<evidence type="ECO:0000256" key="6">
    <source>
        <dbReference type="ARBA" id="ARBA00022729"/>
    </source>
</evidence>
<evidence type="ECO:0000256" key="9">
    <source>
        <dbReference type="ARBA" id="ARBA00023136"/>
    </source>
</evidence>
<evidence type="ECO:0000256" key="10">
    <source>
        <dbReference type="ARBA" id="ARBA00023237"/>
    </source>
</evidence>
<dbReference type="EMBL" id="BMED01000003">
    <property type="protein sequence ID" value="GGC82757.1"/>
    <property type="molecule type" value="Genomic_DNA"/>
</dbReference>
<dbReference type="Gene3D" id="2.40.160.10">
    <property type="entry name" value="Porin"/>
    <property type="match status" value="1"/>
</dbReference>
<dbReference type="PRINTS" id="PR00184">
    <property type="entry name" value="NEISSPPORIN"/>
</dbReference>
<evidence type="ECO:0000256" key="11">
    <source>
        <dbReference type="SAM" id="SignalP"/>
    </source>
</evidence>
<feature type="chain" id="PRO_5037472605" evidence="11">
    <location>
        <begin position="21"/>
        <end position="339"/>
    </location>
</feature>
<dbReference type="GO" id="GO:0046930">
    <property type="term" value="C:pore complex"/>
    <property type="evidence" value="ECO:0007669"/>
    <property type="project" value="UniProtKB-KW"/>
</dbReference>
<dbReference type="GO" id="GO:0015288">
    <property type="term" value="F:porin activity"/>
    <property type="evidence" value="ECO:0007669"/>
    <property type="project" value="UniProtKB-KW"/>
</dbReference>
<evidence type="ECO:0000313" key="14">
    <source>
        <dbReference type="Proteomes" id="UP000637423"/>
    </source>
</evidence>
<comment type="caution">
    <text evidence="13">The sequence shown here is derived from an EMBL/GenBank/DDBJ whole genome shotgun (WGS) entry which is preliminary data.</text>
</comment>
<dbReference type="InterPro" id="IPR023614">
    <property type="entry name" value="Porin_dom_sf"/>
</dbReference>
<evidence type="ECO:0000256" key="1">
    <source>
        <dbReference type="ARBA" id="ARBA00004571"/>
    </source>
</evidence>
<dbReference type="Proteomes" id="UP000637423">
    <property type="component" value="Unassembled WGS sequence"/>
</dbReference>
<keyword evidence="5" id="KW-0812">Transmembrane</keyword>
<keyword evidence="6 11" id="KW-0732">Signal</keyword>
<keyword evidence="14" id="KW-1185">Reference proteome</keyword>
<evidence type="ECO:0000259" key="12">
    <source>
        <dbReference type="Pfam" id="PF13609"/>
    </source>
</evidence>
<keyword evidence="10" id="KW-0998">Cell outer membrane</keyword>
<evidence type="ECO:0000313" key="13">
    <source>
        <dbReference type="EMBL" id="GGC82757.1"/>
    </source>
</evidence>
<dbReference type="InterPro" id="IPR033900">
    <property type="entry name" value="Gram_neg_porin_domain"/>
</dbReference>